<dbReference type="Proteomes" id="UP000664144">
    <property type="component" value="Unassembled WGS sequence"/>
</dbReference>
<dbReference type="AlphaFoldDB" id="A0A939EWK4"/>
<dbReference type="SUPFAM" id="SSF53822">
    <property type="entry name" value="Periplasmic binding protein-like I"/>
    <property type="match status" value="1"/>
</dbReference>
<accession>A0A939EWK4</accession>
<keyword evidence="2 5" id="KW-0238">DNA-binding</keyword>
<evidence type="ECO:0000256" key="3">
    <source>
        <dbReference type="ARBA" id="ARBA00023163"/>
    </source>
</evidence>
<dbReference type="RefSeq" id="WP_206983794.1">
    <property type="nucleotide sequence ID" value="NZ_JAFLQZ010000004.1"/>
</dbReference>
<reference evidence="5" key="1">
    <citation type="submission" date="2021-03" db="EMBL/GenBank/DDBJ databases">
        <authorList>
            <person name="Kim M.K."/>
        </authorList>
    </citation>
    <scope>NUCLEOTIDE SEQUENCE</scope>
    <source>
        <strain evidence="5">BT186</strain>
    </source>
</reference>
<evidence type="ECO:0000256" key="2">
    <source>
        <dbReference type="ARBA" id="ARBA00023125"/>
    </source>
</evidence>
<dbReference type="SMART" id="SM00354">
    <property type="entry name" value="HTH_LACI"/>
    <property type="match status" value="1"/>
</dbReference>
<dbReference type="InterPro" id="IPR046335">
    <property type="entry name" value="LacI/GalR-like_sensor"/>
</dbReference>
<dbReference type="PANTHER" id="PTHR30146">
    <property type="entry name" value="LACI-RELATED TRANSCRIPTIONAL REPRESSOR"/>
    <property type="match status" value="1"/>
</dbReference>
<organism evidence="5 6">
    <name type="scientific">Hymenobacter telluris</name>
    <dbReference type="NCBI Taxonomy" id="2816474"/>
    <lineage>
        <taxon>Bacteria</taxon>
        <taxon>Pseudomonadati</taxon>
        <taxon>Bacteroidota</taxon>
        <taxon>Cytophagia</taxon>
        <taxon>Cytophagales</taxon>
        <taxon>Hymenobacteraceae</taxon>
        <taxon>Hymenobacter</taxon>
    </lineage>
</organism>
<dbReference type="GO" id="GO:0003700">
    <property type="term" value="F:DNA-binding transcription factor activity"/>
    <property type="evidence" value="ECO:0007669"/>
    <property type="project" value="TreeGrafter"/>
</dbReference>
<evidence type="ECO:0000313" key="6">
    <source>
        <dbReference type="Proteomes" id="UP000664144"/>
    </source>
</evidence>
<sequence>MAISKRTSIADIAEQLGISTSTVSRALSDHAGISEATKERVRQMAQQLSYRPNLLAAALRKGHSQTLGVIVPHIRGYFFPAVMNGIENVASQAGFNVMMCQSNEDVRREQQNIDTLLAAQVEGILVSLSATTHQEVQHFEQVRQQGTPLVFFDRAADLADSTAVVLDDFQGAYQAVTHLIEQGCQHIAHFAGPQHLNTSRNRYLGYQEALRAHGLPANDDLVYALPAMTHEAGRQGMEQFLNRHTPLDALFGAYAIPTVGALEVLNERGLRVPQDVALACFSNEPFTNMTHPRLTVVNQRAEQMGETAVRLLLQLLKRGPSYTPPPLVLKPELIVRASSLHKGW</sequence>
<dbReference type="EMBL" id="JAFLQZ010000004">
    <property type="protein sequence ID" value="MBO0357950.1"/>
    <property type="molecule type" value="Genomic_DNA"/>
</dbReference>
<dbReference type="InterPro" id="IPR010982">
    <property type="entry name" value="Lambda_DNA-bd_dom_sf"/>
</dbReference>
<dbReference type="CDD" id="cd01392">
    <property type="entry name" value="HTH_LacI"/>
    <property type="match status" value="1"/>
</dbReference>
<feature type="domain" description="HTH lacI-type" evidence="4">
    <location>
        <begin position="7"/>
        <end position="61"/>
    </location>
</feature>
<dbReference type="CDD" id="cd06267">
    <property type="entry name" value="PBP1_LacI_sugar_binding-like"/>
    <property type="match status" value="1"/>
</dbReference>
<comment type="caution">
    <text evidence="5">The sequence shown here is derived from an EMBL/GenBank/DDBJ whole genome shotgun (WGS) entry which is preliminary data.</text>
</comment>
<dbReference type="Gene3D" id="3.40.50.2300">
    <property type="match status" value="2"/>
</dbReference>
<dbReference type="InterPro" id="IPR028082">
    <property type="entry name" value="Peripla_BP_I"/>
</dbReference>
<dbReference type="Pfam" id="PF00356">
    <property type="entry name" value="LacI"/>
    <property type="match status" value="1"/>
</dbReference>
<gene>
    <name evidence="5" type="ORF">J0X19_08340</name>
</gene>
<dbReference type="GO" id="GO:0000976">
    <property type="term" value="F:transcription cis-regulatory region binding"/>
    <property type="evidence" value="ECO:0007669"/>
    <property type="project" value="TreeGrafter"/>
</dbReference>
<dbReference type="Gene3D" id="1.10.260.40">
    <property type="entry name" value="lambda repressor-like DNA-binding domains"/>
    <property type="match status" value="1"/>
</dbReference>
<dbReference type="InterPro" id="IPR000843">
    <property type="entry name" value="HTH_LacI"/>
</dbReference>
<dbReference type="PANTHER" id="PTHR30146:SF109">
    <property type="entry name" value="HTH-TYPE TRANSCRIPTIONAL REGULATOR GALS"/>
    <property type="match status" value="1"/>
</dbReference>
<dbReference type="Pfam" id="PF13377">
    <property type="entry name" value="Peripla_BP_3"/>
    <property type="match status" value="1"/>
</dbReference>
<name>A0A939EWK4_9BACT</name>
<evidence type="ECO:0000259" key="4">
    <source>
        <dbReference type="PROSITE" id="PS50932"/>
    </source>
</evidence>
<dbReference type="SUPFAM" id="SSF47413">
    <property type="entry name" value="lambda repressor-like DNA-binding domains"/>
    <property type="match status" value="1"/>
</dbReference>
<evidence type="ECO:0000313" key="5">
    <source>
        <dbReference type="EMBL" id="MBO0357950.1"/>
    </source>
</evidence>
<proteinExistence type="predicted"/>
<keyword evidence="1" id="KW-0805">Transcription regulation</keyword>
<keyword evidence="3" id="KW-0804">Transcription</keyword>
<dbReference type="PROSITE" id="PS50932">
    <property type="entry name" value="HTH_LACI_2"/>
    <property type="match status" value="1"/>
</dbReference>
<evidence type="ECO:0000256" key="1">
    <source>
        <dbReference type="ARBA" id="ARBA00023015"/>
    </source>
</evidence>
<protein>
    <submittedName>
        <fullName evidence="5">LacI family DNA-binding transcriptional regulator</fullName>
    </submittedName>
</protein>
<keyword evidence="6" id="KW-1185">Reference proteome</keyword>